<dbReference type="CDD" id="cd11068">
    <property type="entry name" value="CYP120A1"/>
    <property type="match status" value="1"/>
</dbReference>
<proteinExistence type="inferred from homology"/>
<reference evidence="4 5" key="1">
    <citation type="submission" date="2015-06" db="EMBL/GenBank/DDBJ databases">
        <title>Draft genome sequence of Streptomyces leeuwenhoekii C58, which produces the novel lasso peptide, chaxapeptin.</title>
        <authorList>
            <person name="Yi Y."/>
            <person name="Hai D."/>
            <person name="Jaspars M."/>
            <person name="Sheng H."/>
            <person name="Rateb M.E."/>
            <person name="Bull A."/>
            <person name="Goodfellow M."/>
            <person name="Asenjo J.A."/>
            <person name="Ebel R."/>
        </authorList>
    </citation>
    <scope>NUCLEOTIDE SEQUENCE [LARGE SCALE GENOMIC DNA]</scope>
    <source>
        <strain evidence="4 5">C58</strain>
    </source>
</reference>
<comment type="similarity">
    <text evidence="2 3">Belongs to the cytochrome P450 family.</text>
</comment>
<name>A0ABR5HQJ5_STRLW</name>
<evidence type="ECO:0000256" key="1">
    <source>
        <dbReference type="ARBA" id="ARBA00001971"/>
    </source>
</evidence>
<protein>
    <submittedName>
        <fullName evidence="4">P450 reductase</fullName>
    </submittedName>
</protein>
<dbReference type="InterPro" id="IPR050121">
    <property type="entry name" value="Cytochrome_P450_monoxygenase"/>
</dbReference>
<evidence type="ECO:0000313" key="5">
    <source>
        <dbReference type="Proteomes" id="UP000037274"/>
    </source>
</evidence>
<dbReference type="Proteomes" id="UP000037274">
    <property type="component" value="Unassembled WGS sequence"/>
</dbReference>
<dbReference type="InterPro" id="IPR002401">
    <property type="entry name" value="Cyt_P450_E_grp-I"/>
</dbReference>
<keyword evidence="3" id="KW-0408">Iron</keyword>
<dbReference type="PRINTS" id="PR00463">
    <property type="entry name" value="EP450I"/>
</dbReference>
<comment type="caution">
    <text evidence="4">The sequence shown here is derived from an EMBL/GenBank/DDBJ whole genome shotgun (WGS) entry which is preliminary data.</text>
</comment>
<gene>
    <name evidence="4" type="ORF">ACH49_29400</name>
</gene>
<sequence length="448" mass="49212">MPPSAPHPRPATGTPEVPVVDISATGPGSTPIQQVMGLMREHGPVLVRRLHGRDTLFVADLGLVTDLADDARFAKHIGPALENVREFAADGLFTAYNDEPNWAKAHDILMPAFALGSMRTYHPVMLTVARRLVDHWDRAARAGQPVNVPDDMTRMTLDTIGLAGFGYDFGSFARDEPHPFVASMVRCLEWSMTRLARTPGQDHTAADAAFRADAAHLARVVDDVIASRTGTDQRAARDLLGLMLTAEHPADGTTLDAANIRNQVITFLIAGHETTSGAMSFALYYLAKHPAVLQLVQREVDELWGDQADPEPTYDEVGRLTYTRQVLNEALRLWPTAAAFSRHALEDTLLGGRVPLRAGQGVTVLAPMLHRQPVWGDNPELFDPSRFTAEAEAARPVHAFKPFGTGERACIGRQFALHEATMLLAMLVHRYRLHDHAGYRLTVKETLT</sequence>
<keyword evidence="5" id="KW-1185">Reference proteome</keyword>
<dbReference type="PANTHER" id="PTHR24305">
    <property type="entry name" value="CYTOCHROME P450"/>
    <property type="match status" value="1"/>
</dbReference>
<keyword evidence="3" id="KW-0479">Metal-binding</keyword>
<dbReference type="SUPFAM" id="SSF48264">
    <property type="entry name" value="Cytochrome P450"/>
    <property type="match status" value="1"/>
</dbReference>
<comment type="cofactor">
    <cofactor evidence="1">
        <name>heme</name>
        <dbReference type="ChEBI" id="CHEBI:30413"/>
    </cofactor>
</comment>
<dbReference type="PRINTS" id="PR00385">
    <property type="entry name" value="P450"/>
</dbReference>
<dbReference type="InterPro" id="IPR017972">
    <property type="entry name" value="Cyt_P450_CS"/>
</dbReference>
<dbReference type="InterPro" id="IPR001128">
    <property type="entry name" value="Cyt_P450"/>
</dbReference>
<evidence type="ECO:0000256" key="2">
    <source>
        <dbReference type="ARBA" id="ARBA00010617"/>
    </source>
</evidence>
<evidence type="ECO:0000313" key="4">
    <source>
        <dbReference type="EMBL" id="KMS66396.1"/>
    </source>
</evidence>
<dbReference type="PROSITE" id="PS00086">
    <property type="entry name" value="CYTOCHROME_P450"/>
    <property type="match status" value="1"/>
</dbReference>
<dbReference type="PANTHER" id="PTHR24305:SF166">
    <property type="entry name" value="CYTOCHROME P450 12A4, MITOCHONDRIAL-RELATED"/>
    <property type="match status" value="1"/>
</dbReference>
<accession>A0ABR5HQJ5</accession>
<dbReference type="RefSeq" id="WP_048574519.1">
    <property type="nucleotide sequence ID" value="NZ_LFEH01000246.1"/>
</dbReference>
<dbReference type="InterPro" id="IPR036396">
    <property type="entry name" value="Cyt_P450_sf"/>
</dbReference>
<keyword evidence="3" id="KW-0560">Oxidoreductase</keyword>
<keyword evidence="3" id="KW-0503">Monooxygenase</keyword>
<dbReference type="EMBL" id="LFEH01000246">
    <property type="protein sequence ID" value="KMS66396.1"/>
    <property type="molecule type" value="Genomic_DNA"/>
</dbReference>
<keyword evidence="3" id="KW-0349">Heme</keyword>
<dbReference type="Gene3D" id="1.10.630.10">
    <property type="entry name" value="Cytochrome P450"/>
    <property type="match status" value="1"/>
</dbReference>
<feature type="non-terminal residue" evidence="4">
    <location>
        <position position="448"/>
    </location>
</feature>
<evidence type="ECO:0000256" key="3">
    <source>
        <dbReference type="RuleBase" id="RU000461"/>
    </source>
</evidence>
<dbReference type="Pfam" id="PF00067">
    <property type="entry name" value="p450"/>
    <property type="match status" value="1"/>
</dbReference>
<organism evidence="4 5">
    <name type="scientific">Streptomyces leeuwenhoekii</name>
    <dbReference type="NCBI Taxonomy" id="1437453"/>
    <lineage>
        <taxon>Bacteria</taxon>
        <taxon>Bacillati</taxon>
        <taxon>Actinomycetota</taxon>
        <taxon>Actinomycetes</taxon>
        <taxon>Kitasatosporales</taxon>
        <taxon>Streptomycetaceae</taxon>
        <taxon>Streptomyces</taxon>
    </lineage>
</organism>